<dbReference type="EMBL" id="HBUF01000888">
    <property type="protein sequence ID" value="CAG6605791.1"/>
    <property type="molecule type" value="Transcribed_RNA"/>
</dbReference>
<reference evidence="2" key="1">
    <citation type="submission" date="2021-05" db="EMBL/GenBank/DDBJ databases">
        <authorList>
            <person name="Alioto T."/>
            <person name="Alioto T."/>
            <person name="Gomez Garrido J."/>
        </authorList>
    </citation>
    <scope>NUCLEOTIDE SEQUENCE</scope>
</reference>
<proteinExistence type="predicted"/>
<evidence type="ECO:0000256" key="1">
    <source>
        <dbReference type="SAM" id="MobiDB-lite"/>
    </source>
</evidence>
<organism evidence="2">
    <name type="scientific">Cacopsylla melanoneura</name>
    <dbReference type="NCBI Taxonomy" id="428564"/>
    <lineage>
        <taxon>Eukaryota</taxon>
        <taxon>Metazoa</taxon>
        <taxon>Ecdysozoa</taxon>
        <taxon>Arthropoda</taxon>
        <taxon>Hexapoda</taxon>
        <taxon>Insecta</taxon>
        <taxon>Pterygota</taxon>
        <taxon>Neoptera</taxon>
        <taxon>Paraneoptera</taxon>
        <taxon>Hemiptera</taxon>
        <taxon>Sternorrhyncha</taxon>
        <taxon>Psylloidea</taxon>
        <taxon>Psyllidae</taxon>
        <taxon>Psyllinae</taxon>
        <taxon>Cacopsylla</taxon>
    </lineage>
</organism>
<feature type="compositionally biased region" description="Polar residues" evidence="1">
    <location>
        <begin position="41"/>
        <end position="50"/>
    </location>
</feature>
<accession>A0A8D8LH92</accession>
<evidence type="ECO:0000313" key="2">
    <source>
        <dbReference type="EMBL" id="CAG6605807.1"/>
    </source>
</evidence>
<dbReference type="EMBL" id="HBUF01000890">
    <property type="protein sequence ID" value="CAG6605799.1"/>
    <property type="molecule type" value="Transcribed_RNA"/>
</dbReference>
<feature type="region of interest" description="Disordered" evidence="1">
    <location>
        <begin position="31"/>
        <end position="59"/>
    </location>
</feature>
<sequence>MKIMGLPVRVREIVVRMMIIMKSCVRVPRTLDLKRKKSRDSTGNLTSNKKQPPPSLRDRQTLLTWPNMCTVTWKIRFRNHPIVKEMKTMKKKMMSWEECSKW</sequence>
<dbReference type="AlphaFoldDB" id="A0A8D8LH92"/>
<protein>
    <submittedName>
        <fullName evidence="2">Uncharacterized protein</fullName>
    </submittedName>
</protein>
<name>A0A8D8LH92_9HEMI</name>
<dbReference type="EMBL" id="HBUF01000892">
    <property type="protein sequence ID" value="CAG6605807.1"/>
    <property type="molecule type" value="Transcribed_RNA"/>
</dbReference>